<reference evidence="2 3" key="1">
    <citation type="submission" date="2015-07" db="EMBL/GenBank/DDBJ databases">
        <title>Genome sequencing of Kibdelosporangium phytohabitans.</title>
        <authorList>
            <person name="Qin S."/>
            <person name="Xing K."/>
        </authorList>
    </citation>
    <scope>NUCLEOTIDE SEQUENCE [LARGE SCALE GENOMIC DNA]</scope>
    <source>
        <strain evidence="2 3">KLBMP1111</strain>
    </source>
</reference>
<feature type="transmembrane region" description="Helical" evidence="1">
    <location>
        <begin position="124"/>
        <end position="151"/>
    </location>
</feature>
<keyword evidence="1" id="KW-0812">Transmembrane</keyword>
<proteinExistence type="predicted"/>
<keyword evidence="1" id="KW-0472">Membrane</keyword>
<dbReference type="STRING" id="860235.AOZ06_20100"/>
<accession>A0A0N9HYV3</accession>
<evidence type="ECO:0000256" key="1">
    <source>
        <dbReference type="SAM" id="Phobius"/>
    </source>
</evidence>
<dbReference type="AlphaFoldDB" id="A0A0N9HYV3"/>
<feature type="transmembrane region" description="Helical" evidence="1">
    <location>
        <begin position="97"/>
        <end position="118"/>
    </location>
</feature>
<feature type="transmembrane region" description="Helical" evidence="1">
    <location>
        <begin position="20"/>
        <end position="39"/>
    </location>
</feature>
<dbReference type="KEGG" id="kphy:AOZ06_20100"/>
<keyword evidence="3" id="KW-1185">Reference proteome</keyword>
<dbReference type="Proteomes" id="UP000063699">
    <property type="component" value="Chromosome"/>
</dbReference>
<name>A0A0N9HYV3_9PSEU</name>
<feature type="transmembrane region" description="Helical" evidence="1">
    <location>
        <begin position="69"/>
        <end position="90"/>
    </location>
</feature>
<gene>
    <name evidence="2" type="ORF">AOZ06_20100</name>
</gene>
<keyword evidence="1" id="KW-1133">Transmembrane helix</keyword>
<dbReference type="EMBL" id="CP012752">
    <property type="protein sequence ID" value="ALG08909.1"/>
    <property type="molecule type" value="Genomic_DNA"/>
</dbReference>
<evidence type="ECO:0000313" key="3">
    <source>
        <dbReference type="Proteomes" id="UP000063699"/>
    </source>
</evidence>
<organism evidence="2 3">
    <name type="scientific">Kibdelosporangium phytohabitans</name>
    <dbReference type="NCBI Taxonomy" id="860235"/>
    <lineage>
        <taxon>Bacteria</taxon>
        <taxon>Bacillati</taxon>
        <taxon>Actinomycetota</taxon>
        <taxon>Actinomycetes</taxon>
        <taxon>Pseudonocardiales</taxon>
        <taxon>Pseudonocardiaceae</taxon>
        <taxon>Kibdelosporangium</taxon>
    </lineage>
</organism>
<sequence length="167" mass="17450">MIFRGWDDGRVRTLMPRIGAVAAATGLALVVLGSFLPWIRSGTVHYTSYQSLGILRHLGFMDAFPALRILLDVWLGVIPAAAVAIAMYALRLRRTAAVLAVVLALLMGTIAGAVTVQGDDKGGVIGIASSGPAVTLSGAVLALLGAVIVLVTQRNRVKQYQQSGGDL</sequence>
<evidence type="ECO:0000313" key="2">
    <source>
        <dbReference type="EMBL" id="ALG08909.1"/>
    </source>
</evidence>
<protein>
    <submittedName>
        <fullName evidence="2">Uncharacterized protein</fullName>
    </submittedName>
</protein>